<dbReference type="SUPFAM" id="SSF53822">
    <property type="entry name" value="Periplasmic binding protein-like I"/>
    <property type="match status" value="1"/>
</dbReference>
<evidence type="ECO:0000256" key="3">
    <source>
        <dbReference type="ARBA" id="ARBA00023163"/>
    </source>
</evidence>
<dbReference type="CDD" id="cd01392">
    <property type="entry name" value="HTH_LacI"/>
    <property type="match status" value="1"/>
</dbReference>
<dbReference type="PROSITE" id="PS50932">
    <property type="entry name" value="HTH_LACI_2"/>
    <property type="match status" value="1"/>
</dbReference>
<dbReference type="AlphaFoldDB" id="A0A545UJQ3"/>
<sequence length="338" mass="37313">MQKVTINVVAKHAGVSKKTVSRVLNDEPNVSQSTKQKVTDAFNELGYRPSPQARGLATNQSFLIGLVYDNPNKSYVSDIQTGALEICDKNGYHLLIHPTDHESEQSLTGIDSLITESRLDGLVLTPPFSDMKSLLEMLDSRKIAYVRIGATVMESDSLCVISNDVQAAYQMTRYLISLGHVQIGFIKGHIDHNVSEQRFQGYCSALEEAGIEINSDYIQQGDFRFTSGEDCGRRLLGLASPPTAIFASNDYMAAGVLKVASQRRIMIPHELSVVGFDNAPICEYLWPSLTTIKQPVRAMASQAVNILIENIREKGSSHEKRQLDGELIVRESSAPLRV</sequence>
<evidence type="ECO:0000256" key="1">
    <source>
        <dbReference type="ARBA" id="ARBA00023015"/>
    </source>
</evidence>
<dbReference type="GO" id="GO:0003700">
    <property type="term" value="F:DNA-binding transcription factor activity"/>
    <property type="evidence" value="ECO:0007669"/>
    <property type="project" value="TreeGrafter"/>
</dbReference>
<dbReference type="Proteomes" id="UP000315439">
    <property type="component" value="Unassembled WGS sequence"/>
</dbReference>
<feature type="domain" description="HTH lacI-type" evidence="4">
    <location>
        <begin position="4"/>
        <end position="58"/>
    </location>
</feature>
<dbReference type="Pfam" id="PF13377">
    <property type="entry name" value="Peripla_BP_3"/>
    <property type="match status" value="1"/>
</dbReference>
<reference evidence="5 6" key="1">
    <citation type="submission" date="2019-07" db="EMBL/GenBank/DDBJ databases">
        <title>Draft genome for Aliikangiella sp. M105.</title>
        <authorList>
            <person name="Wang G."/>
        </authorList>
    </citation>
    <scope>NUCLEOTIDE SEQUENCE [LARGE SCALE GENOMIC DNA]</scope>
    <source>
        <strain evidence="5 6">M105</strain>
    </source>
</reference>
<keyword evidence="6" id="KW-1185">Reference proteome</keyword>
<evidence type="ECO:0000313" key="5">
    <source>
        <dbReference type="EMBL" id="TQV89687.1"/>
    </source>
</evidence>
<dbReference type="SMART" id="SM00354">
    <property type="entry name" value="HTH_LACI"/>
    <property type="match status" value="1"/>
</dbReference>
<dbReference type="SUPFAM" id="SSF47413">
    <property type="entry name" value="lambda repressor-like DNA-binding domains"/>
    <property type="match status" value="1"/>
</dbReference>
<dbReference type="CDD" id="cd01545">
    <property type="entry name" value="PBP1_SalR"/>
    <property type="match status" value="1"/>
</dbReference>
<keyword evidence="2" id="KW-0238">DNA-binding</keyword>
<dbReference type="Pfam" id="PF00356">
    <property type="entry name" value="LacI"/>
    <property type="match status" value="1"/>
</dbReference>
<dbReference type="OrthoDB" id="6619319at2"/>
<protein>
    <submittedName>
        <fullName evidence="5">LacI family transcriptional regulator</fullName>
    </submittedName>
</protein>
<dbReference type="RefSeq" id="WP_142891751.1">
    <property type="nucleotide sequence ID" value="NZ_ML660160.1"/>
</dbReference>
<evidence type="ECO:0000313" key="6">
    <source>
        <dbReference type="Proteomes" id="UP000315439"/>
    </source>
</evidence>
<gene>
    <name evidence="5" type="ORF">FLL46_02055</name>
</gene>
<dbReference type="PANTHER" id="PTHR30146">
    <property type="entry name" value="LACI-RELATED TRANSCRIPTIONAL REPRESSOR"/>
    <property type="match status" value="1"/>
</dbReference>
<evidence type="ECO:0000256" key="2">
    <source>
        <dbReference type="ARBA" id="ARBA00023125"/>
    </source>
</evidence>
<dbReference type="PANTHER" id="PTHR30146:SF153">
    <property type="entry name" value="LACTOSE OPERON REPRESSOR"/>
    <property type="match status" value="1"/>
</dbReference>
<dbReference type="EMBL" id="VIKS01000001">
    <property type="protein sequence ID" value="TQV89687.1"/>
    <property type="molecule type" value="Genomic_DNA"/>
</dbReference>
<proteinExistence type="predicted"/>
<evidence type="ECO:0000259" key="4">
    <source>
        <dbReference type="PROSITE" id="PS50932"/>
    </source>
</evidence>
<dbReference type="GO" id="GO:0000976">
    <property type="term" value="F:transcription cis-regulatory region binding"/>
    <property type="evidence" value="ECO:0007669"/>
    <property type="project" value="TreeGrafter"/>
</dbReference>
<accession>A0A545UJQ3</accession>
<dbReference type="InterPro" id="IPR010982">
    <property type="entry name" value="Lambda_DNA-bd_dom_sf"/>
</dbReference>
<dbReference type="InterPro" id="IPR000843">
    <property type="entry name" value="HTH_LacI"/>
</dbReference>
<name>A0A545UJQ3_9GAMM</name>
<dbReference type="Gene3D" id="3.40.50.2300">
    <property type="match status" value="2"/>
</dbReference>
<keyword evidence="3" id="KW-0804">Transcription</keyword>
<dbReference type="InterPro" id="IPR046335">
    <property type="entry name" value="LacI/GalR-like_sensor"/>
</dbReference>
<dbReference type="Gene3D" id="1.10.260.40">
    <property type="entry name" value="lambda repressor-like DNA-binding domains"/>
    <property type="match status" value="1"/>
</dbReference>
<organism evidence="5 6">
    <name type="scientific">Aliikangiella coralliicola</name>
    <dbReference type="NCBI Taxonomy" id="2592383"/>
    <lineage>
        <taxon>Bacteria</taxon>
        <taxon>Pseudomonadati</taxon>
        <taxon>Pseudomonadota</taxon>
        <taxon>Gammaproteobacteria</taxon>
        <taxon>Oceanospirillales</taxon>
        <taxon>Pleioneaceae</taxon>
        <taxon>Aliikangiella</taxon>
    </lineage>
</organism>
<comment type="caution">
    <text evidence="5">The sequence shown here is derived from an EMBL/GenBank/DDBJ whole genome shotgun (WGS) entry which is preliminary data.</text>
</comment>
<keyword evidence="1" id="KW-0805">Transcription regulation</keyword>
<dbReference type="InterPro" id="IPR028082">
    <property type="entry name" value="Peripla_BP_I"/>
</dbReference>